<feature type="compositionally biased region" description="Low complexity" evidence="14">
    <location>
        <begin position="685"/>
        <end position="696"/>
    </location>
</feature>
<evidence type="ECO:0000256" key="3">
    <source>
        <dbReference type="ARBA" id="ARBA00008419"/>
    </source>
</evidence>
<dbReference type="InterPro" id="IPR000210">
    <property type="entry name" value="BTB/POZ_dom"/>
</dbReference>
<dbReference type="GO" id="GO:0003677">
    <property type="term" value="F:DNA binding"/>
    <property type="evidence" value="ECO:0007669"/>
    <property type="project" value="UniProtKB-UniRule"/>
</dbReference>
<keyword evidence="7 11" id="KW-0238">DNA-binding</keyword>
<dbReference type="InterPro" id="IPR008927">
    <property type="entry name" value="6-PGluconate_DH-like_C_sf"/>
</dbReference>
<feature type="DNA-binding region" description="Homeobox" evidence="11">
    <location>
        <begin position="844"/>
        <end position="903"/>
    </location>
</feature>
<dbReference type="SUPFAM" id="SSF46689">
    <property type="entry name" value="Homeodomain-like"/>
    <property type="match status" value="1"/>
</dbReference>
<dbReference type="SUPFAM" id="SSF51735">
    <property type="entry name" value="NAD(P)-binding Rossmann-fold domains"/>
    <property type="match status" value="1"/>
</dbReference>
<evidence type="ECO:0000256" key="12">
    <source>
        <dbReference type="RuleBase" id="RU000485"/>
    </source>
</evidence>
<dbReference type="GO" id="GO:0050661">
    <property type="term" value="F:NADP binding"/>
    <property type="evidence" value="ECO:0007669"/>
    <property type="project" value="InterPro"/>
</dbReference>
<dbReference type="FunFam" id="3.40.50.720:FF:001852">
    <property type="entry name" value="6-phosphogluconate dehydrogenase, decarboxylating"/>
    <property type="match status" value="1"/>
</dbReference>
<dbReference type="InterPro" id="IPR009057">
    <property type="entry name" value="Homeodomain-like_sf"/>
</dbReference>
<reference evidence="15" key="1">
    <citation type="submission" date="2020-11" db="EMBL/GenBank/DDBJ databases">
        <authorList>
            <person name="Tran Van P."/>
        </authorList>
    </citation>
    <scope>NUCLEOTIDE SEQUENCE</scope>
</reference>
<dbReference type="InterPro" id="IPR006183">
    <property type="entry name" value="Pgluconate_DH"/>
</dbReference>
<evidence type="ECO:0000256" key="9">
    <source>
        <dbReference type="ARBA" id="ARBA00023155"/>
    </source>
</evidence>
<evidence type="ECO:0000256" key="1">
    <source>
        <dbReference type="ARBA" id="ARBA00004123"/>
    </source>
</evidence>
<dbReference type="SMART" id="SM00389">
    <property type="entry name" value="HOX"/>
    <property type="match status" value="1"/>
</dbReference>
<dbReference type="OrthoDB" id="434986at2759"/>
<dbReference type="PROSITE" id="PS00027">
    <property type="entry name" value="HOMEOBOX_1"/>
    <property type="match status" value="1"/>
</dbReference>
<dbReference type="CDD" id="cd00086">
    <property type="entry name" value="homeodomain"/>
    <property type="match status" value="1"/>
</dbReference>
<feature type="compositionally biased region" description="Polar residues" evidence="14">
    <location>
        <begin position="908"/>
        <end position="920"/>
    </location>
</feature>
<gene>
    <name evidence="15" type="ORF">CTOB1V02_LOCUS152</name>
</gene>
<accession>A0A7R8ZI12</accession>
<dbReference type="FunFam" id="1.10.1040.10:FF:000002">
    <property type="entry name" value="6-phosphogluconate dehydrogenase, decarboxylating"/>
    <property type="match status" value="1"/>
</dbReference>
<keyword evidence="5 12" id="KW-0560">Oxidoreductase</keyword>
<comment type="subcellular location">
    <subcellularLocation>
        <location evidence="1 11 13">Nucleus</location>
    </subcellularLocation>
</comment>
<evidence type="ECO:0000256" key="6">
    <source>
        <dbReference type="ARBA" id="ARBA00023064"/>
    </source>
</evidence>
<dbReference type="GO" id="GO:0006098">
    <property type="term" value="P:pentose-phosphate shunt"/>
    <property type="evidence" value="ECO:0007669"/>
    <property type="project" value="UniProtKB-UniPathway"/>
</dbReference>
<organism evidence="15">
    <name type="scientific">Cyprideis torosa</name>
    <dbReference type="NCBI Taxonomy" id="163714"/>
    <lineage>
        <taxon>Eukaryota</taxon>
        <taxon>Metazoa</taxon>
        <taxon>Ecdysozoa</taxon>
        <taxon>Arthropoda</taxon>
        <taxon>Crustacea</taxon>
        <taxon>Oligostraca</taxon>
        <taxon>Ostracoda</taxon>
        <taxon>Podocopa</taxon>
        <taxon>Podocopida</taxon>
        <taxon>Cytherocopina</taxon>
        <taxon>Cytheroidea</taxon>
        <taxon>Cytherideidae</taxon>
        <taxon>Cyprideis</taxon>
    </lineage>
</organism>
<evidence type="ECO:0000256" key="14">
    <source>
        <dbReference type="SAM" id="MobiDB-lite"/>
    </source>
</evidence>
<comment type="catalytic activity">
    <reaction evidence="12">
        <text>6-phospho-D-gluconate + NADP(+) = D-ribulose 5-phosphate + CO2 + NADPH</text>
        <dbReference type="Rhea" id="RHEA:10116"/>
        <dbReference type="ChEBI" id="CHEBI:16526"/>
        <dbReference type="ChEBI" id="CHEBI:57783"/>
        <dbReference type="ChEBI" id="CHEBI:58121"/>
        <dbReference type="ChEBI" id="CHEBI:58349"/>
        <dbReference type="ChEBI" id="CHEBI:58759"/>
        <dbReference type="EC" id="1.1.1.44"/>
    </reaction>
</comment>
<dbReference type="Pfam" id="PF00046">
    <property type="entry name" value="Homeodomain"/>
    <property type="match status" value="1"/>
</dbReference>
<dbReference type="InterPro" id="IPR036291">
    <property type="entry name" value="NAD(P)-bd_dom_sf"/>
</dbReference>
<keyword evidence="12" id="KW-0521">NADP</keyword>
<dbReference type="Pfam" id="PF00393">
    <property type="entry name" value="6PGD"/>
    <property type="match status" value="1"/>
</dbReference>
<evidence type="ECO:0000256" key="4">
    <source>
        <dbReference type="ARBA" id="ARBA00011738"/>
    </source>
</evidence>
<dbReference type="NCBIfam" id="NF006765">
    <property type="entry name" value="PRK09287.1"/>
    <property type="match status" value="1"/>
</dbReference>
<dbReference type="GO" id="GO:0000981">
    <property type="term" value="F:DNA-binding transcription factor activity, RNA polymerase II-specific"/>
    <property type="evidence" value="ECO:0007669"/>
    <property type="project" value="InterPro"/>
</dbReference>
<dbReference type="InterPro" id="IPR001356">
    <property type="entry name" value="HD"/>
</dbReference>
<feature type="region of interest" description="Disordered" evidence="14">
    <location>
        <begin position="639"/>
        <end position="672"/>
    </location>
</feature>
<evidence type="ECO:0000256" key="10">
    <source>
        <dbReference type="ARBA" id="ARBA00023242"/>
    </source>
</evidence>
<sequence>MEQQQADIALIGLAVMGQNLILNMNDHGFVVCAFNRTVEKVDQFLANEAKGTNVVGAKSLKEMVGKLKSPRRVMLLVKGTCRENAMRQGRRRFDCSSEGCNWRYPVVKDGTSDPMIMMDHLMDHGKGRPLLVEQAGSAVDAFIDQLVPLLDKGDIIIDGGNSEYQDSQRRCKALGEKGILFVGSGVSGGEEGARHGPSLMPGGNPKAWSHIKDIFQSISAKADGDPCCDWVGEDGAGHFVKMVHNGIEYGDMQLICEAYQLMRDGLGMSNDEMGAVFTEWNKGELDSFLIEITRDILMYKEADGSALLDKIRDSAGQKGTGKWTAISALEYGIPVTLIGESVFARCLSSLKDERVNASKQLKGPQRKFQGNKTEFVEHIRKALYASKIISYAQGFMLLREAAKEFGWKLNYGSIALMWRGGCIIRSVFLGNIKSAFDKNPSLSNLLLDDFFKNAIHASQDSWRKTVAEAVLMGIPTPAFSTALAFYDGFRTENLPANMIQCMHEQMSNASHAPTVVGHKNGLIFASLPSKRRATTVVGFGFGNDESALSMVLVFWPCEIVESETCLSFECQQDGVEEWDVSSNPCDHPIVILRGVSFSHLQAIIHFIYHGEVDVSNDQLGEFLKAADLLHISGLAEEKSSKHENATLSPSKSTTRRRLSSSIERGEPSSLSQLVSAAAKLPPLSLTNLSNTSSSSNHRPSAQTYLSQPDPTERDARASSAAHSPQPSTPRSESPNTSDSERPLEIAEPSPSKRDGEMETDDSSLPSSLPGTAGVGAGAGGLSPMNLSMMGRAPFISPLLQQQIGLHGLKMETPGGDTSPASAAGSVGSSPSGGGGGGKMFSPSGRRPRTVFDHQQIMTLKTFYNYNTNPNSGEITRLAQGLGLDRKVVKVWFQNERAKHRKLAMLKANQESSPPSQTAITSAGGHFIPSGDDDSATGPPHSNSVGGRLLGALQQHLRAHGAALSSTDDENDRKEGVRRVKLEPGEDYSLAPRSPSRVSSPPLSARGYPPVANDRTSPLVRTRRPSSPDPGDAESGHGTSIQLPSTSVAASSLMS</sequence>
<dbReference type="InterPro" id="IPR017970">
    <property type="entry name" value="Homeobox_CS"/>
</dbReference>
<feature type="region of interest" description="Disordered" evidence="14">
    <location>
        <begin position="685"/>
        <end position="776"/>
    </location>
</feature>
<name>A0A7R8ZI12_9CRUS</name>
<dbReference type="SUPFAM" id="SSF54695">
    <property type="entry name" value="POZ domain"/>
    <property type="match status" value="1"/>
</dbReference>
<dbReference type="Gene3D" id="1.10.10.60">
    <property type="entry name" value="Homeodomain-like"/>
    <property type="match status" value="1"/>
</dbReference>
<evidence type="ECO:0000256" key="8">
    <source>
        <dbReference type="ARBA" id="ARBA00023126"/>
    </source>
</evidence>
<dbReference type="GO" id="GO:0019521">
    <property type="term" value="P:D-gluconate metabolic process"/>
    <property type="evidence" value="ECO:0007669"/>
    <property type="project" value="UniProtKB-KW"/>
</dbReference>
<evidence type="ECO:0000313" key="15">
    <source>
        <dbReference type="EMBL" id="CAD7222136.1"/>
    </source>
</evidence>
<keyword evidence="8 12" id="KW-0570">Pentose shunt</keyword>
<dbReference type="EC" id="1.1.1.44" evidence="12"/>
<feature type="region of interest" description="Disordered" evidence="14">
    <location>
        <begin position="906"/>
        <end position="1054"/>
    </location>
</feature>
<dbReference type="SUPFAM" id="SSF48179">
    <property type="entry name" value="6-phosphogluconate dehydrogenase C-terminal domain-like"/>
    <property type="match status" value="1"/>
</dbReference>
<dbReference type="InterPro" id="IPR006184">
    <property type="entry name" value="6PGdom_BS"/>
</dbReference>
<dbReference type="InterPro" id="IPR006114">
    <property type="entry name" value="6PGDH_C"/>
</dbReference>
<dbReference type="Pfam" id="PF03446">
    <property type="entry name" value="NAD_binding_2"/>
    <property type="match status" value="2"/>
</dbReference>
<dbReference type="SMART" id="SM01350">
    <property type="entry name" value="6PGD"/>
    <property type="match status" value="1"/>
</dbReference>
<dbReference type="Pfam" id="PF00651">
    <property type="entry name" value="BTB"/>
    <property type="match status" value="1"/>
</dbReference>
<evidence type="ECO:0000256" key="11">
    <source>
        <dbReference type="PROSITE-ProRule" id="PRU00108"/>
    </source>
</evidence>
<dbReference type="NCBIfam" id="TIGR00873">
    <property type="entry name" value="gnd"/>
    <property type="match status" value="1"/>
</dbReference>
<feature type="region of interest" description="Disordered" evidence="14">
    <location>
        <begin position="808"/>
        <end position="846"/>
    </location>
</feature>
<feature type="compositionally biased region" description="Polar residues" evidence="14">
    <location>
        <begin position="720"/>
        <end position="737"/>
    </location>
</feature>
<dbReference type="PANTHER" id="PTHR11811">
    <property type="entry name" value="6-PHOSPHOGLUCONATE DEHYDROGENASE"/>
    <property type="match status" value="1"/>
</dbReference>
<dbReference type="AlphaFoldDB" id="A0A7R8ZI12"/>
<dbReference type="UniPathway" id="UPA00115">
    <property type="reaction ID" value="UER00410"/>
</dbReference>
<proteinExistence type="inferred from homology"/>
<comment type="subunit">
    <text evidence="4">Homodimer.</text>
</comment>
<dbReference type="InterPro" id="IPR013328">
    <property type="entry name" value="6PGD_dom2"/>
</dbReference>
<keyword evidence="9 11" id="KW-0371">Homeobox</keyword>
<evidence type="ECO:0000256" key="7">
    <source>
        <dbReference type="ARBA" id="ARBA00023125"/>
    </source>
</evidence>
<comment type="similarity">
    <text evidence="3 12">Belongs to the 6-phosphogluconate dehydrogenase family.</text>
</comment>
<dbReference type="PROSITE" id="PS00461">
    <property type="entry name" value="6PGD"/>
    <property type="match status" value="1"/>
</dbReference>
<dbReference type="GO" id="GO:0004616">
    <property type="term" value="F:phosphogluconate dehydrogenase (decarboxylating) activity"/>
    <property type="evidence" value="ECO:0007669"/>
    <property type="project" value="UniProtKB-EC"/>
</dbReference>
<keyword evidence="10 11" id="KW-0539">Nucleus</keyword>
<feature type="compositionally biased region" description="Polar residues" evidence="14">
    <location>
        <begin position="697"/>
        <end position="709"/>
    </location>
</feature>
<dbReference type="GO" id="GO:0005634">
    <property type="term" value="C:nucleus"/>
    <property type="evidence" value="ECO:0007669"/>
    <property type="project" value="UniProtKB-SubCell"/>
</dbReference>
<feature type="compositionally biased region" description="Polar residues" evidence="14">
    <location>
        <begin position="1036"/>
        <end position="1054"/>
    </location>
</feature>
<feature type="compositionally biased region" description="Basic and acidic residues" evidence="14">
    <location>
        <begin position="970"/>
        <end position="983"/>
    </location>
</feature>
<dbReference type="Gene3D" id="3.40.50.720">
    <property type="entry name" value="NAD(P)-binding Rossmann-like Domain"/>
    <property type="match status" value="2"/>
</dbReference>
<dbReference type="InterPro" id="IPR011333">
    <property type="entry name" value="SKP1/BTB/POZ_sf"/>
</dbReference>
<dbReference type="Gene3D" id="1.10.1040.10">
    <property type="entry name" value="N-(1-d-carboxylethyl)-l-norvaline Dehydrogenase, domain 2"/>
    <property type="match status" value="1"/>
</dbReference>
<keyword evidence="6 12" id="KW-0311">Gluconate utilization</keyword>
<protein>
    <recommendedName>
        <fullName evidence="12">6-phosphogluconate dehydrogenase, decarboxylating</fullName>
        <ecNumber evidence="12">1.1.1.44</ecNumber>
    </recommendedName>
</protein>
<feature type="compositionally biased region" description="Low complexity" evidence="14">
    <location>
        <begin position="988"/>
        <end position="1005"/>
    </location>
</feature>
<dbReference type="EMBL" id="OB660030">
    <property type="protein sequence ID" value="CAD7222136.1"/>
    <property type="molecule type" value="Genomic_DNA"/>
</dbReference>
<dbReference type="InterPro" id="IPR006113">
    <property type="entry name" value="6PGDH_Gnd/GntZ"/>
</dbReference>
<comment type="pathway">
    <text evidence="2 12">Carbohydrate degradation; pentose phosphate pathway; D-ribulose 5-phosphate from D-glucose 6-phosphate (oxidative stage): step 3/3.</text>
</comment>
<dbReference type="InterPro" id="IPR006115">
    <property type="entry name" value="6PGDH_NADP-bd"/>
</dbReference>
<evidence type="ECO:0000256" key="13">
    <source>
        <dbReference type="RuleBase" id="RU000682"/>
    </source>
</evidence>
<evidence type="ECO:0000256" key="2">
    <source>
        <dbReference type="ARBA" id="ARBA00004874"/>
    </source>
</evidence>
<feature type="compositionally biased region" description="Low complexity" evidence="14">
    <location>
        <begin position="818"/>
        <end position="829"/>
    </location>
</feature>
<dbReference type="PROSITE" id="PS50071">
    <property type="entry name" value="HOMEOBOX_2"/>
    <property type="match status" value="1"/>
</dbReference>
<feature type="compositionally biased region" description="Basic and acidic residues" evidence="14">
    <location>
        <begin position="738"/>
        <end position="756"/>
    </location>
</feature>
<dbReference type="Gene3D" id="3.30.710.10">
    <property type="entry name" value="Potassium Channel Kv1.1, Chain A"/>
    <property type="match status" value="1"/>
</dbReference>
<evidence type="ECO:0000256" key="5">
    <source>
        <dbReference type="ARBA" id="ARBA00023002"/>
    </source>
</evidence>